<dbReference type="InterPro" id="IPR008271">
    <property type="entry name" value="Ser/Thr_kinase_AS"/>
</dbReference>
<evidence type="ECO:0000259" key="10">
    <source>
        <dbReference type="PROSITE" id="PS50011"/>
    </source>
</evidence>
<sequence length="383" mass="43459">MTEAQISNHHCTLLVPPLTSAPITVQDRSTNGTFINGIKIGNGNSKVIKSGDHLSFVSSKTRNTFFSYSFQDLRETEAPDEIYSYYDVHEELGRGTFSIVKYATKKSTGEAVAIKIINKKRFKDDKAFNQMMREVDILKDIQHPNIVCYKEFYSSKDHLYIVLELATGGELFNKIIDEGKLMEDEARNLFFQMLSAVNYLHENNITHRDLKPENILLEKNGNVKISDFGLARLTDQENVMKTLCGTPQYVAPEIVRMGIPGFPNKPEGYGPAVDMWSLGCSLYMLLTAKLPFQSTDCVLLYQMIEQGNYSFPDDLFHDISKEAKDLISCLLDSNPETRITAKDALNHPWILKAKSKKRPGPQVKEEETGKNVRRKFNPPSKKK</sequence>
<dbReference type="Gene3D" id="1.10.510.10">
    <property type="entry name" value="Transferase(Phosphotransferase) domain 1"/>
    <property type="match status" value="1"/>
</dbReference>
<keyword evidence="2 7" id="KW-0723">Serine/threonine-protein kinase</keyword>
<dbReference type="InterPro" id="IPR000719">
    <property type="entry name" value="Prot_kinase_dom"/>
</dbReference>
<dbReference type="FunFam" id="3.30.200.20:FF:000042">
    <property type="entry name" value="Aurora kinase A"/>
    <property type="match status" value="1"/>
</dbReference>
<keyword evidence="4" id="KW-0808">Transferase</keyword>
<comment type="similarity">
    <text evidence="7">Belongs to the protein kinase superfamily.</text>
</comment>
<evidence type="ECO:0000313" key="11">
    <source>
        <dbReference type="EMBL" id="NDV32529.1"/>
    </source>
</evidence>
<dbReference type="Gene3D" id="3.30.200.20">
    <property type="entry name" value="Phosphorylase Kinase, domain 1"/>
    <property type="match status" value="1"/>
</dbReference>
<dbReference type="PROSITE" id="PS00108">
    <property type="entry name" value="PROTEIN_KINASE_ST"/>
    <property type="match status" value="1"/>
</dbReference>
<accession>A0A6B2L6C9</accession>
<proteinExistence type="inferred from homology"/>
<evidence type="ECO:0000256" key="7">
    <source>
        <dbReference type="RuleBase" id="RU000304"/>
    </source>
</evidence>
<dbReference type="SUPFAM" id="SSF49879">
    <property type="entry name" value="SMAD/FHA domain"/>
    <property type="match status" value="1"/>
</dbReference>
<dbReference type="Pfam" id="PF00498">
    <property type="entry name" value="FHA"/>
    <property type="match status" value="1"/>
</dbReference>
<feature type="binding site" evidence="6">
    <location>
        <position position="115"/>
    </location>
    <ligand>
        <name>ATP</name>
        <dbReference type="ChEBI" id="CHEBI:30616"/>
    </ligand>
</feature>
<dbReference type="PROSITE" id="PS00107">
    <property type="entry name" value="PROTEIN_KINASE_ATP"/>
    <property type="match status" value="1"/>
</dbReference>
<dbReference type="FunFam" id="1.10.510.10:FF:000571">
    <property type="entry name" value="Maternal embryonic leucine zipper kinase"/>
    <property type="match status" value="1"/>
</dbReference>
<evidence type="ECO:0000256" key="3">
    <source>
        <dbReference type="ARBA" id="ARBA00022741"/>
    </source>
</evidence>
<dbReference type="GO" id="GO:0005524">
    <property type="term" value="F:ATP binding"/>
    <property type="evidence" value="ECO:0007669"/>
    <property type="project" value="UniProtKB-UniRule"/>
</dbReference>
<dbReference type="InterPro" id="IPR000253">
    <property type="entry name" value="FHA_dom"/>
</dbReference>
<dbReference type="Pfam" id="PF00069">
    <property type="entry name" value="Pkinase"/>
    <property type="match status" value="1"/>
</dbReference>
<dbReference type="CDD" id="cd05117">
    <property type="entry name" value="STKc_CAMK"/>
    <property type="match status" value="1"/>
</dbReference>
<dbReference type="InterPro" id="IPR017441">
    <property type="entry name" value="Protein_kinase_ATP_BS"/>
</dbReference>
<organism evidence="11">
    <name type="scientific">Arcella intermedia</name>
    <dbReference type="NCBI Taxonomy" id="1963864"/>
    <lineage>
        <taxon>Eukaryota</taxon>
        <taxon>Amoebozoa</taxon>
        <taxon>Tubulinea</taxon>
        <taxon>Elardia</taxon>
        <taxon>Arcellinida</taxon>
        <taxon>Sphaerothecina</taxon>
        <taxon>Arcellidae</taxon>
        <taxon>Arcella</taxon>
    </lineage>
</organism>
<dbReference type="SMART" id="SM00220">
    <property type="entry name" value="S_TKc"/>
    <property type="match status" value="1"/>
</dbReference>
<feature type="domain" description="FHA" evidence="9">
    <location>
        <begin position="1"/>
        <end position="40"/>
    </location>
</feature>
<evidence type="ECO:0000256" key="1">
    <source>
        <dbReference type="ARBA" id="ARBA00012513"/>
    </source>
</evidence>
<dbReference type="Gene3D" id="2.60.200.20">
    <property type="match status" value="1"/>
</dbReference>
<evidence type="ECO:0000256" key="2">
    <source>
        <dbReference type="ARBA" id="ARBA00022527"/>
    </source>
</evidence>
<feature type="domain" description="Protein kinase" evidence="10">
    <location>
        <begin position="86"/>
        <end position="350"/>
    </location>
</feature>
<dbReference type="PROSITE" id="PS50011">
    <property type="entry name" value="PROTEIN_KINASE_DOM"/>
    <property type="match status" value="1"/>
</dbReference>
<reference evidence="11" key="1">
    <citation type="journal article" date="2020" name="J. Eukaryot. Microbiol.">
        <title>De novo Sequencing, Assembly and Annotation of the Transcriptome for the Free-Living Testate Amoeba Arcella intermedia.</title>
        <authorList>
            <person name="Ribeiro G.M."/>
            <person name="Porfirio-Sousa A.L."/>
            <person name="Maurer-Alcala X.X."/>
            <person name="Katz L.A."/>
            <person name="Lahr D.J.G."/>
        </authorList>
    </citation>
    <scope>NUCLEOTIDE SEQUENCE</scope>
</reference>
<evidence type="ECO:0000256" key="4">
    <source>
        <dbReference type="ARBA" id="ARBA00022777"/>
    </source>
</evidence>
<dbReference type="AlphaFoldDB" id="A0A6B2L6C9"/>
<keyword evidence="3 6" id="KW-0547">Nucleotide-binding</keyword>
<evidence type="ECO:0000256" key="8">
    <source>
        <dbReference type="SAM" id="MobiDB-lite"/>
    </source>
</evidence>
<evidence type="ECO:0000256" key="5">
    <source>
        <dbReference type="ARBA" id="ARBA00022840"/>
    </source>
</evidence>
<feature type="region of interest" description="Disordered" evidence="8">
    <location>
        <begin position="355"/>
        <end position="383"/>
    </location>
</feature>
<keyword evidence="4" id="KW-0418">Kinase</keyword>
<dbReference type="SUPFAM" id="SSF56112">
    <property type="entry name" value="Protein kinase-like (PK-like)"/>
    <property type="match status" value="1"/>
</dbReference>
<name>A0A6B2L6C9_9EUKA</name>
<evidence type="ECO:0000259" key="9">
    <source>
        <dbReference type="PROSITE" id="PS50006"/>
    </source>
</evidence>
<dbReference type="PROSITE" id="PS50006">
    <property type="entry name" value="FHA_DOMAIN"/>
    <property type="match status" value="1"/>
</dbReference>
<dbReference type="InterPro" id="IPR011009">
    <property type="entry name" value="Kinase-like_dom_sf"/>
</dbReference>
<dbReference type="EC" id="2.7.11.1" evidence="1"/>
<evidence type="ECO:0000256" key="6">
    <source>
        <dbReference type="PROSITE-ProRule" id="PRU10141"/>
    </source>
</evidence>
<dbReference type="PANTHER" id="PTHR24347">
    <property type="entry name" value="SERINE/THREONINE-PROTEIN KINASE"/>
    <property type="match status" value="1"/>
</dbReference>
<dbReference type="EMBL" id="GIBP01003560">
    <property type="protein sequence ID" value="NDV32529.1"/>
    <property type="molecule type" value="Transcribed_RNA"/>
</dbReference>
<dbReference type="GO" id="GO:0004674">
    <property type="term" value="F:protein serine/threonine kinase activity"/>
    <property type="evidence" value="ECO:0007669"/>
    <property type="project" value="UniProtKB-KW"/>
</dbReference>
<protein>
    <recommendedName>
        <fullName evidence="1">non-specific serine/threonine protein kinase</fullName>
        <ecNumber evidence="1">2.7.11.1</ecNumber>
    </recommendedName>
</protein>
<dbReference type="InterPro" id="IPR008984">
    <property type="entry name" value="SMAD_FHA_dom_sf"/>
</dbReference>
<keyword evidence="5 6" id="KW-0067">ATP-binding</keyword>
<feature type="compositionally biased region" description="Basic residues" evidence="8">
    <location>
        <begin position="371"/>
        <end position="383"/>
    </location>
</feature>